<evidence type="ECO:0000256" key="5">
    <source>
        <dbReference type="PROSITE-ProRule" id="PRU01330"/>
    </source>
</evidence>
<feature type="domain" description="GS beta-grasp" evidence="7">
    <location>
        <begin position="25"/>
        <end position="117"/>
    </location>
</feature>
<name>A0A8J3JKD0_9ACTN</name>
<keyword evidence="3" id="KW-0547">Nucleotide-binding</keyword>
<dbReference type="GO" id="GO:0006542">
    <property type="term" value="P:glutamine biosynthetic process"/>
    <property type="evidence" value="ECO:0007669"/>
    <property type="project" value="InterPro"/>
</dbReference>
<feature type="domain" description="GS catalytic" evidence="8">
    <location>
        <begin position="124"/>
        <end position="453"/>
    </location>
</feature>
<keyword evidence="4" id="KW-0067">ATP-binding</keyword>
<evidence type="ECO:0000256" key="1">
    <source>
        <dbReference type="ARBA" id="ARBA00009897"/>
    </source>
</evidence>
<dbReference type="PANTHER" id="PTHR43785:SF12">
    <property type="entry name" value="TYPE-1 GLUTAMINE SYNTHETASE 2"/>
    <property type="match status" value="1"/>
</dbReference>
<dbReference type="AlphaFoldDB" id="A0A8J3JKD0"/>
<keyword evidence="2" id="KW-0436">Ligase</keyword>
<evidence type="ECO:0000256" key="3">
    <source>
        <dbReference type="ARBA" id="ARBA00022741"/>
    </source>
</evidence>
<evidence type="ECO:0000313" key="10">
    <source>
        <dbReference type="Proteomes" id="UP000619293"/>
    </source>
</evidence>
<accession>A0A8J3JKD0</accession>
<dbReference type="InterPro" id="IPR036651">
    <property type="entry name" value="Gln_synt_N_sf"/>
</dbReference>
<dbReference type="SMART" id="SM01230">
    <property type="entry name" value="Gln-synt_C"/>
    <property type="match status" value="1"/>
</dbReference>
<dbReference type="SUPFAM" id="SSF55931">
    <property type="entry name" value="Glutamine synthetase/guanido kinase"/>
    <property type="match status" value="1"/>
</dbReference>
<dbReference type="PROSITE" id="PS51986">
    <property type="entry name" value="GS_BETA_GRASP"/>
    <property type="match status" value="1"/>
</dbReference>
<reference evidence="9 10" key="1">
    <citation type="submission" date="2021-01" db="EMBL/GenBank/DDBJ databases">
        <title>Whole genome shotgun sequence of Catellatospora chokoriensis NBRC 107358.</title>
        <authorList>
            <person name="Komaki H."/>
            <person name="Tamura T."/>
        </authorList>
    </citation>
    <scope>NUCLEOTIDE SEQUENCE [LARGE SCALE GENOMIC DNA]</scope>
    <source>
        <strain evidence="9 10">NBRC 107358</strain>
    </source>
</reference>
<dbReference type="PANTHER" id="PTHR43785">
    <property type="entry name" value="GAMMA-GLUTAMYLPUTRESCINE SYNTHETASE"/>
    <property type="match status" value="1"/>
</dbReference>
<evidence type="ECO:0000259" key="7">
    <source>
        <dbReference type="PROSITE" id="PS51986"/>
    </source>
</evidence>
<protein>
    <submittedName>
        <fullName evidence="9">Glutamine synthetase</fullName>
    </submittedName>
</protein>
<evidence type="ECO:0000259" key="8">
    <source>
        <dbReference type="PROSITE" id="PS51987"/>
    </source>
</evidence>
<dbReference type="EMBL" id="BONG01000001">
    <property type="protein sequence ID" value="GIF86601.1"/>
    <property type="molecule type" value="Genomic_DNA"/>
</dbReference>
<dbReference type="Proteomes" id="UP000619293">
    <property type="component" value="Unassembled WGS sequence"/>
</dbReference>
<dbReference type="GO" id="GO:0004356">
    <property type="term" value="F:glutamine synthetase activity"/>
    <property type="evidence" value="ECO:0007669"/>
    <property type="project" value="InterPro"/>
</dbReference>
<evidence type="ECO:0000256" key="2">
    <source>
        <dbReference type="ARBA" id="ARBA00022598"/>
    </source>
</evidence>
<dbReference type="Pfam" id="PF00120">
    <property type="entry name" value="Gln-synt_C"/>
    <property type="match status" value="1"/>
</dbReference>
<dbReference type="Gene3D" id="3.30.590.10">
    <property type="entry name" value="Glutamine synthetase/guanido kinase, catalytic domain"/>
    <property type="match status" value="1"/>
</dbReference>
<comment type="caution">
    <text evidence="9">The sequence shown here is derived from an EMBL/GenBank/DDBJ whole genome shotgun (WGS) entry which is preliminary data.</text>
</comment>
<comment type="similarity">
    <text evidence="1 5 6">Belongs to the glutamine synthetase family.</text>
</comment>
<evidence type="ECO:0000313" key="9">
    <source>
        <dbReference type="EMBL" id="GIF86601.1"/>
    </source>
</evidence>
<organism evidence="9 10">
    <name type="scientific">Catellatospora chokoriensis</name>
    <dbReference type="NCBI Taxonomy" id="310353"/>
    <lineage>
        <taxon>Bacteria</taxon>
        <taxon>Bacillati</taxon>
        <taxon>Actinomycetota</taxon>
        <taxon>Actinomycetes</taxon>
        <taxon>Micromonosporales</taxon>
        <taxon>Micromonosporaceae</taxon>
        <taxon>Catellatospora</taxon>
    </lineage>
</organism>
<dbReference type="PROSITE" id="PS51987">
    <property type="entry name" value="GS_CATALYTIC"/>
    <property type="match status" value="1"/>
</dbReference>
<dbReference type="InterPro" id="IPR008146">
    <property type="entry name" value="Gln_synth_cat_dom"/>
</dbReference>
<dbReference type="SUPFAM" id="SSF54368">
    <property type="entry name" value="Glutamine synthetase, N-terminal domain"/>
    <property type="match status" value="1"/>
</dbReference>
<dbReference type="InterPro" id="IPR014746">
    <property type="entry name" value="Gln_synth/guanido_kin_cat_dom"/>
</dbReference>
<evidence type="ECO:0000256" key="4">
    <source>
        <dbReference type="ARBA" id="ARBA00022840"/>
    </source>
</evidence>
<keyword evidence="10" id="KW-1185">Reference proteome</keyword>
<dbReference type="RefSeq" id="WP_191841077.1">
    <property type="nucleotide sequence ID" value="NZ_BAAALB010000004.1"/>
</dbReference>
<dbReference type="GO" id="GO:0005524">
    <property type="term" value="F:ATP binding"/>
    <property type="evidence" value="ECO:0007669"/>
    <property type="project" value="UniProtKB-KW"/>
</dbReference>
<evidence type="ECO:0000256" key="6">
    <source>
        <dbReference type="RuleBase" id="RU000384"/>
    </source>
</evidence>
<proteinExistence type="inferred from homology"/>
<dbReference type="Gene3D" id="3.10.20.70">
    <property type="entry name" value="Glutamine synthetase, N-terminal domain"/>
    <property type="match status" value="1"/>
</dbReference>
<sequence>MWEPVLDRDARGTAARSAAAQLASAGVQAVALTWVDNAGVTRVKGVPTERLDHAAAWGVGMSPVHDVFCVDDSITAGDLIGGPVGDLRLHPDLGALTVLAAMPGWAWAPVDRWTQDGEPYPVDQRLFAKRMVERAQAAGLHLRMAFEIEWFLARPDGSPAADGPAYGMARLAELSDFGRDLLAALAAQGVAVEQFHPEYGPGQLEVSVAHADPVTAADRVVLVRETIRALAHRHGFRASFAPVALADQVGNGMHLHFSVWAGGVNLFSGGDGPYGMTRRGESVLSGVLQRLPALAGLGAPSPASALRQAPQRWAGAYQCWGHENREAALRFVTGATGHRDTAANAEIKCVDASANPYLVAGAVCALATDAAGAGMRLPDEVRVDPFTLAEARRPPRLPDSPALAAERLRADAGLVAMLGEPLLDAFNAVHGAEADTLGRLTTTELVEAVRWRY</sequence>
<dbReference type="InterPro" id="IPR008147">
    <property type="entry name" value="Gln_synt_N"/>
</dbReference>
<gene>
    <name evidence="9" type="ORF">Cch02nite_00450</name>
</gene>